<evidence type="ECO:0000313" key="1">
    <source>
        <dbReference type="EMBL" id="KAF0483957.1"/>
    </source>
</evidence>
<accession>A0A8H4ADX9</accession>
<dbReference type="AlphaFoldDB" id="A0A8H4ADX9"/>
<sequence>MSLYQVDKASGLPIFYLQDQKKALWFKFESLYPNRMKKTSFMGRLAIVSNIKYRKDLGELCQICSQYEFEVFEDLIAIVRSKIKLQEKLVSI</sequence>
<organism evidence="1 2">
    <name type="scientific">Gigaspora margarita</name>
    <dbReference type="NCBI Taxonomy" id="4874"/>
    <lineage>
        <taxon>Eukaryota</taxon>
        <taxon>Fungi</taxon>
        <taxon>Fungi incertae sedis</taxon>
        <taxon>Mucoromycota</taxon>
        <taxon>Glomeromycotina</taxon>
        <taxon>Glomeromycetes</taxon>
        <taxon>Diversisporales</taxon>
        <taxon>Gigasporaceae</taxon>
        <taxon>Gigaspora</taxon>
    </lineage>
</organism>
<dbReference type="EMBL" id="WTPW01000742">
    <property type="protein sequence ID" value="KAF0483957.1"/>
    <property type="molecule type" value="Genomic_DNA"/>
</dbReference>
<dbReference type="Proteomes" id="UP000439903">
    <property type="component" value="Unassembled WGS sequence"/>
</dbReference>
<protein>
    <submittedName>
        <fullName evidence="1">Uncharacterized protein</fullName>
    </submittedName>
</protein>
<dbReference type="OrthoDB" id="2417500at2759"/>
<reference evidence="1 2" key="1">
    <citation type="journal article" date="2019" name="Environ. Microbiol.">
        <title>At the nexus of three kingdoms: the genome of the mycorrhizal fungus Gigaspora margarita provides insights into plant, endobacterial and fungal interactions.</title>
        <authorList>
            <person name="Venice F."/>
            <person name="Ghignone S."/>
            <person name="Salvioli di Fossalunga A."/>
            <person name="Amselem J."/>
            <person name="Novero M."/>
            <person name="Xianan X."/>
            <person name="Sedzielewska Toro K."/>
            <person name="Morin E."/>
            <person name="Lipzen A."/>
            <person name="Grigoriev I.V."/>
            <person name="Henrissat B."/>
            <person name="Martin F.M."/>
            <person name="Bonfante P."/>
        </authorList>
    </citation>
    <scope>NUCLEOTIDE SEQUENCE [LARGE SCALE GENOMIC DNA]</scope>
    <source>
        <strain evidence="1 2">BEG34</strain>
    </source>
</reference>
<name>A0A8H4ADX9_GIGMA</name>
<comment type="caution">
    <text evidence="1">The sequence shown here is derived from an EMBL/GenBank/DDBJ whole genome shotgun (WGS) entry which is preliminary data.</text>
</comment>
<evidence type="ECO:0000313" key="2">
    <source>
        <dbReference type="Proteomes" id="UP000439903"/>
    </source>
</evidence>
<gene>
    <name evidence="1" type="ORF">F8M41_023163</name>
</gene>
<proteinExistence type="predicted"/>
<keyword evidence="2" id="KW-1185">Reference proteome</keyword>